<evidence type="ECO:0000313" key="2">
    <source>
        <dbReference type="EMBL" id="KAF2249617.1"/>
    </source>
</evidence>
<gene>
    <name evidence="2" type="ORF">BU26DRAFT_286862</name>
</gene>
<evidence type="ECO:0000256" key="1">
    <source>
        <dbReference type="SAM" id="MobiDB-lite"/>
    </source>
</evidence>
<organism evidence="2 3">
    <name type="scientific">Trematosphaeria pertusa</name>
    <dbReference type="NCBI Taxonomy" id="390896"/>
    <lineage>
        <taxon>Eukaryota</taxon>
        <taxon>Fungi</taxon>
        <taxon>Dikarya</taxon>
        <taxon>Ascomycota</taxon>
        <taxon>Pezizomycotina</taxon>
        <taxon>Dothideomycetes</taxon>
        <taxon>Pleosporomycetidae</taxon>
        <taxon>Pleosporales</taxon>
        <taxon>Massarineae</taxon>
        <taxon>Trematosphaeriaceae</taxon>
        <taxon>Trematosphaeria</taxon>
    </lineage>
</organism>
<protein>
    <submittedName>
        <fullName evidence="2">Uncharacterized protein</fullName>
    </submittedName>
</protein>
<reference evidence="2" key="1">
    <citation type="journal article" date="2020" name="Stud. Mycol.">
        <title>101 Dothideomycetes genomes: a test case for predicting lifestyles and emergence of pathogens.</title>
        <authorList>
            <person name="Haridas S."/>
            <person name="Albert R."/>
            <person name="Binder M."/>
            <person name="Bloem J."/>
            <person name="Labutti K."/>
            <person name="Salamov A."/>
            <person name="Andreopoulos B."/>
            <person name="Baker S."/>
            <person name="Barry K."/>
            <person name="Bills G."/>
            <person name="Bluhm B."/>
            <person name="Cannon C."/>
            <person name="Castanera R."/>
            <person name="Culley D."/>
            <person name="Daum C."/>
            <person name="Ezra D."/>
            <person name="Gonzalez J."/>
            <person name="Henrissat B."/>
            <person name="Kuo A."/>
            <person name="Liang C."/>
            <person name="Lipzen A."/>
            <person name="Lutzoni F."/>
            <person name="Magnuson J."/>
            <person name="Mondo S."/>
            <person name="Nolan M."/>
            <person name="Ohm R."/>
            <person name="Pangilinan J."/>
            <person name="Park H.-J."/>
            <person name="Ramirez L."/>
            <person name="Alfaro M."/>
            <person name="Sun H."/>
            <person name="Tritt A."/>
            <person name="Yoshinaga Y."/>
            <person name="Zwiers L.-H."/>
            <person name="Turgeon B."/>
            <person name="Goodwin S."/>
            <person name="Spatafora J."/>
            <person name="Crous P."/>
            <person name="Grigoriev I."/>
        </authorList>
    </citation>
    <scope>NUCLEOTIDE SEQUENCE</scope>
    <source>
        <strain evidence="2">CBS 122368</strain>
    </source>
</reference>
<evidence type="ECO:0000313" key="3">
    <source>
        <dbReference type="Proteomes" id="UP000800094"/>
    </source>
</evidence>
<dbReference type="AlphaFoldDB" id="A0A6A6IHH0"/>
<feature type="region of interest" description="Disordered" evidence="1">
    <location>
        <begin position="1"/>
        <end position="106"/>
    </location>
</feature>
<name>A0A6A6IHH0_9PLEO</name>
<dbReference type="Proteomes" id="UP000800094">
    <property type="component" value="Unassembled WGS sequence"/>
</dbReference>
<dbReference type="RefSeq" id="XP_033684621.1">
    <property type="nucleotide sequence ID" value="XM_033821574.1"/>
</dbReference>
<dbReference type="GeneID" id="54574904"/>
<proteinExistence type="predicted"/>
<dbReference type="EMBL" id="ML987194">
    <property type="protein sequence ID" value="KAF2249617.1"/>
    <property type="molecule type" value="Genomic_DNA"/>
</dbReference>
<keyword evidence="3" id="KW-1185">Reference proteome</keyword>
<accession>A0A6A6IHH0</accession>
<feature type="compositionally biased region" description="Polar residues" evidence="1">
    <location>
        <begin position="59"/>
        <end position="69"/>
    </location>
</feature>
<feature type="compositionally biased region" description="Low complexity" evidence="1">
    <location>
        <begin position="9"/>
        <end position="44"/>
    </location>
</feature>
<sequence length="106" mass="10817">MRSRRNRQTTRTVSTTGARAASASVSAAGVVGRSSGVEVSERTTGGAGASGGATRSGRDSSLGSRTLAQMIQLPEEPLAIEDETEAEGPGSDYGDSERSGHYGVGW</sequence>